<dbReference type="Proteomes" id="UP000595636">
    <property type="component" value="Chromosome"/>
</dbReference>
<feature type="compositionally biased region" description="Basic and acidic residues" evidence="1">
    <location>
        <begin position="47"/>
        <end position="63"/>
    </location>
</feature>
<proteinExistence type="predicted"/>
<gene>
    <name evidence="2" type="ORF">JEQ17_41150</name>
</gene>
<reference evidence="2 3" key="1">
    <citation type="submission" date="2020-12" db="EMBL/GenBank/DDBJ databases">
        <title>A novel species.</title>
        <authorList>
            <person name="Li K."/>
        </authorList>
    </citation>
    <scope>NUCLEOTIDE SEQUENCE [LARGE SCALE GENOMIC DNA]</scope>
    <source>
        <strain evidence="2 3">ZYC-3</strain>
    </source>
</reference>
<feature type="region of interest" description="Disordered" evidence="1">
    <location>
        <begin position="20"/>
        <end position="63"/>
    </location>
</feature>
<sequence length="162" mass="16581">MRRHIVGIIAAGLLLAGCSEGSGDDKTEPKANPEAAAETTSTAPVKLSDKWGPKLDAAGDKGEPGVCTEVGSPGCVDHITQLTEVVYDVETAIEEAGAEALYPRSMKHIDGVEAASEAYVAAECKGSTDTTLGDSACAGYAATLLLGPATLSMTMQTDEYSS</sequence>
<feature type="compositionally biased region" description="Low complexity" evidence="1">
    <location>
        <begin position="32"/>
        <end position="44"/>
    </location>
</feature>
<evidence type="ECO:0008006" key="4">
    <source>
        <dbReference type="Google" id="ProtNLM"/>
    </source>
</evidence>
<protein>
    <recommendedName>
        <fullName evidence="4">Lipoprotein</fullName>
    </recommendedName>
</protein>
<dbReference type="EMBL" id="CP066831">
    <property type="protein sequence ID" value="QQM45187.1"/>
    <property type="molecule type" value="Genomic_DNA"/>
</dbReference>
<dbReference type="KEGG" id="slf:JEQ17_41150"/>
<evidence type="ECO:0000313" key="2">
    <source>
        <dbReference type="EMBL" id="QQM45187.1"/>
    </source>
</evidence>
<dbReference type="AlphaFoldDB" id="A0A7T7L2E3"/>
<name>A0A7T7L2E3_9ACTN</name>
<evidence type="ECO:0000313" key="3">
    <source>
        <dbReference type="Proteomes" id="UP000595636"/>
    </source>
</evidence>
<dbReference type="PROSITE" id="PS51257">
    <property type="entry name" value="PROKAR_LIPOPROTEIN"/>
    <property type="match status" value="1"/>
</dbReference>
<evidence type="ECO:0000256" key="1">
    <source>
        <dbReference type="SAM" id="MobiDB-lite"/>
    </source>
</evidence>
<accession>A0A7T7L2E3</accession>
<keyword evidence="3" id="KW-1185">Reference proteome</keyword>
<dbReference type="RefSeq" id="WP_200399996.1">
    <property type="nucleotide sequence ID" value="NZ_CP066831.1"/>
</dbReference>
<organism evidence="2 3">
    <name type="scientific">Streptomyces liliifuscus</name>
    <dbReference type="NCBI Taxonomy" id="2797636"/>
    <lineage>
        <taxon>Bacteria</taxon>
        <taxon>Bacillati</taxon>
        <taxon>Actinomycetota</taxon>
        <taxon>Actinomycetes</taxon>
        <taxon>Kitasatosporales</taxon>
        <taxon>Streptomycetaceae</taxon>
        <taxon>Streptomyces</taxon>
    </lineage>
</organism>